<evidence type="ECO:0000313" key="1">
    <source>
        <dbReference type="EMBL" id="VDH94065.1"/>
    </source>
</evidence>
<protein>
    <recommendedName>
        <fullName evidence="3">Reverse transcriptase domain-containing protein</fullName>
    </recommendedName>
</protein>
<gene>
    <name evidence="1" type="ORF">MGAL_10B016040</name>
</gene>
<dbReference type="PANTHER" id="PTHR47510:SF3">
    <property type="entry name" value="ENDO_EXONUCLEASE_PHOSPHATASE DOMAIN-CONTAINING PROTEIN"/>
    <property type="match status" value="1"/>
</dbReference>
<evidence type="ECO:0000313" key="2">
    <source>
        <dbReference type="Proteomes" id="UP000596742"/>
    </source>
</evidence>
<dbReference type="PANTHER" id="PTHR47510">
    <property type="entry name" value="REVERSE TRANSCRIPTASE DOMAIN-CONTAINING PROTEIN"/>
    <property type="match status" value="1"/>
</dbReference>
<evidence type="ECO:0008006" key="3">
    <source>
        <dbReference type="Google" id="ProtNLM"/>
    </source>
</evidence>
<keyword evidence="2" id="KW-1185">Reference proteome</keyword>
<feature type="non-terminal residue" evidence="1">
    <location>
        <position position="1"/>
    </location>
</feature>
<dbReference type="EMBL" id="UYJE01000539">
    <property type="protein sequence ID" value="VDH94065.1"/>
    <property type="molecule type" value="Genomic_DNA"/>
</dbReference>
<dbReference type="OrthoDB" id="6243574at2759"/>
<dbReference type="InterPro" id="IPR043502">
    <property type="entry name" value="DNA/RNA_pol_sf"/>
</dbReference>
<dbReference type="Proteomes" id="UP000596742">
    <property type="component" value="Unassembled WGS sequence"/>
</dbReference>
<proteinExistence type="predicted"/>
<comment type="caution">
    <text evidence="1">The sequence shown here is derived from an EMBL/GenBank/DDBJ whole genome shotgun (WGS) entry which is preliminary data.</text>
</comment>
<sequence>SNIDDSSAMLPEELKTISDDISYIELTVTVVEDILKIVNPTKASGPDFISPKLLKEASSVLKYPLCKLFNLSLSTSTFPDEWKRANVTPVYKNSKPNDVKNYRPISLLSVISKCMERSVYKHVYNHYMRHYILTKNQSGFQRLIN</sequence>
<accession>A0A8B6BRU9</accession>
<dbReference type="SUPFAM" id="SSF56672">
    <property type="entry name" value="DNA/RNA polymerases"/>
    <property type="match status" value="1"/>
</dbReference>
<reference evidence="1" key="1">
    <citation type="submission" date="2018-11" db="EMBL/GenBank/DDBJ databases">
        <authorList>
            <person name="Alioto T."/>
            <person name="Alioto T."/>
        </authorList>
    </citation>
    <scope>NUCLEOTIDE SEQUENCE</scope>
</reference>
<organism evidence="1 2">
    <name type="scientific">Mytilus galloprovincialis</name>
    <name type="common">Mediterranean mussel</name>
    <dbReference type="NCBI Taxonomy" id="29158"/>
    <lineage>
        <taxon>Eukaryota</taxon>
        <taxon>Metazoa</taxon>
        <taxon>Spiralia</taxon>
        <taxon>Lophotrochozoa</taxon>
        <taxon>Mollusca</taxon>
        <taxon>Bivalvia</taxon>
        <taxon>Autobranchia</taxon>
        <taxon>Pteriomorphia</taxon>
        <taxon>Mytilida</taxon>
        <taxon>Mytiloidea</taxon>
        <taxon>Mytilidae</taxon>
        <taxon>Mytilinae</taxon>
        <taxon>Mytilus</taxon>
    </lineage>
</organism>
<name>A0A8B6BRU9_MYTGA</name>
<dbReference type="AlphaFoldDB" id="A0A8B6BRU9"/>